<reference evidence="19 20" key="1">
    <citation type="submission" date="2016-10" db="EMBL/GenBank/DDBJ databases">
        <title>Identification of a novel species of papillomavirus in giraffe lesions using nanopore sequencing.</title>
        <authorList>
            <person name="Vanmechelen B."/>
            <person name="Bertelsen M.F."/>
            <person name="Rector A."/>
            <person name="Laenen L."/>
            <person name="Vergote V."/>
            <person name="Maes P."/>
        </authorList>
    </citation>
    <scope>NUCLEOTIDE SEQUENCE [LARGE SCALE GENOMIC DNA]</scope>
    <source>
        <strain evidence="19">GC2011</strain>
    </source>
</reference>
<evidence type="ECO:0000256" key="8">
    <source>
        <dbReference type="ARBA" id="ARBA00022830"/>
    </source>
</evidence>
<dbReference type="InterPro" id="IPR000148">
    <property type="entry name" value="Papilloma_E7"/>
</dbReference>
<gene>
    <name evidence="19" type="primary">E7</name>
</gene>
<evidence type="ECO:0000256" key="6">
    <source>
        <dbReference type="ARBA" id="ARBA00022723"/>
    </source>
</evidence>
<dbReference type="GO" id="GO:0039645">
    <property type="term" value="P:symbiont-mediated perturbation of host cell cycle G1/S transition checkpoint"/>
    <property type="evidence" value="ECO:0007669"/>
    <property type="project" value="UniProtKB-KW"/>
</dbReference>
<keyword evidence="14" id="KW-1035">Host cytoplasm</keyword>
<keyword evidence="8" id="KW-1114">Inhibition of host interferon signaling pathway by virus</keyword>
<dbReference type="EMBL" id="KX954132">
    <property type="protein sequence ID" value="APG30980.1"/>
    <property type="molecule type" value="Genomic_DNA"/>
</dbReference>
<evidence type="ECO:0000256" key="4">
    <source>
        <dbReference type="ARBA" id="ARBA00022581"/>
    </source>
</evidence>
<dbReference type="GeneID" id="37620225"/>
<keyword evidence="6" id="KW-0479">Metal-binding</keyword>
<evidence type="ECO:0000256" key="11">
    <source>
        <dbReference type="ARBA" id="ARBA00023125"/>
    </source>
</evidence>
<keyword evidence="16" id="KW-0899">Viral immunoevasion</keyword>
<keyword evidence="15" id="KW-0922">Interferon antiviral system evasion</keyword>
<evidence type="ECO:0000256" key="12">
    <source>
        <dbReference type="ARBA" id="ARBA00023159"/>
    </source>
</evidence>
<dbReference type="GO" id="GO:0003700">
    <property type="term" value="F:DNA-binding transcription factor activity"/>
    <property type="evidence" value="ECO:0007669"/>
    <property type="project" value="InterPro"/>
</dbReference>
<evidence type="ECO:0000256" key="14">
    <source>
        <dbReference type="ARBA" id="ARBA00023200"/>
    </source>
</evidence>
<dbReference type="GO" id="GO:0052170">
    <property type="term" value="P:symbiont-mediated suppression of host innate immune response"/>
    <property type="evidence" value="ECO:0007669"/>
    <property type="project" value="UniProtKB-KW"/>
</dbReference>
<keyword evidence="2" id="KW-0244">Early protein</keyword>
<dbReference type="GO" id="GO:0003677">
    <property type="term" value="F:DNA binding"/>
    <property type="evidence" value="ECO:0007669"/>
    <property type="project" value="UniProtKB-KW"/>
</dbReference>
<accession>A0A1L3GVA6</accession>
<keyword evidence="17" id="KW-1078">G1/S host cell cycle checkpoint dysregulation by virus</keyword>
<feature type="region of interest" description="Disordered" evidence="18">
    <location>
        <begin position="1"/>
        <end position="20"/>
    </location>
</feature>
<keyword evidence="4" id="KW-0945">Host-virus interaction</keyword>
<evidence type="ECO:0000313" key="19">
    <source>
        <dbReference type="EMBL" id="APG30980.1"/>
    </source>
</evidence>
<keyword evidence="9" id="KW-0862">Zinc</keyword>
<evidence type="ECO:0000256" key="9">
    <source>
        <dbReference type="ARBA" id="ARBA00022833"/>
    </source>
</evidence>
<name>A0A1L3GVA6_9PAPI</name>
<dbReference type="GO" id="GO:0008270">
    <property type="term" value="F:zinc ion binding"/>
    <property type="evidence" value="ECO:0007669"/>
    <property type="project" value="UniProtKB-KW"/>
</dbReference>
<keyword evidence="13" id="KW-0804">Transcription</keyword>
<keyword evidence="11" id="KW-0238">DNA-binding</keyword>
<evidence type="ECO:0000256" key="17">
    <source>
        <dbReference type="ARBA" id="ARBA00023309"/>
    </source>
</evidence>
<feature type="compositionally biased region" description="Polar residues" evidence="18">
    <location>
        <begin position="1"/>
        <end position="10"/>
    </location>
</feature>
<evidence type="ECO:0000256" key="10">
    <source>
        <dbReference type="ARBA" id="ARBA00023015"/>
    </source>
</evidence>
<evidence type="ECO:0000256" key="1">
    <source>
        <dbReference type="ARBA" id="ARBA00022504"/>
    </source>
</evidence>
<dbReference type="Gene3D" id="3.30.160.330">
    <property type="match status" value="1"/>
</dbReference>
<dbReference type="KEGG" id="vg:37620225"/>
<evidence type="ECO:0000256" key="2">
    <source>
        <dbReference type="ARBA" id="ARBA00022518"/>
    </source>
</evidence>
<protein>
    <submittedName>
        <fullName evidence="19">E7 protein</fullName>
    </submittedName>
</protein>
<evidence type="ECO:0000256" key="7">
    <source>
        <dbReference type="ARBA" id="ARBA00022771"/>
    </source>
</evidence>
<dbReference type="GO" id="GO:0039502">
    <property type="term" value="P:symbiont-mediated suppression of host type I interferon-mediated signaling pathway"/>
    <property type="evidence" value="ECO:0007669"/>
    <property type="project" value="UniProtKB-KW"/>
</dbReference>
<evidence type="ECO:0000313" key="20">
    <source>
        <dbReference type="Proteomes" id="UP000241117"/>
    </source>
</evidence>
<evidence type="ECO:0000256" key="5">
    <source>
        <dbReference type="ARBA" id="ARBA00022632"/>
    </source>
</evidence>
<evidence type="ECO:0000256" key="3">
    <source>
        <dbReference type="ARBA" id="ARBA00022562"/>
    </source>
</evidence>
<keyword evidence="1" id="KW-1121">Modulation of host cell cycle by virus</keyword>
<evidence type="ECO:0000256" key="15">
    <source>
        <dbReference type="ARBA" id="ARBA00023258"/>
    </source>
</evidence>
<organism evidence="19 20">
    <name type="scientific">Giraffa camelopardalis papillomavirus 1</name>
    <dbReference type="NCBI Taxonomy" id="1922325"/>
    <lineage>
        <taxon>Viruses</taxon>
        <taxon>Monodnaviria</taxon>
        <taxon>Shotokuvirae</taxon>
        <taxon>Cossaviricota</taxon>
        <taxon>Papovaviricetes</taxon>
        <taxon>Zurhausenvirales</taxon>
        <taxon>Papillomaviridae</taxon>
        <taxon>Firstpapillomavirinae</taxon>
        <taxon>Deltapapillomavirus</taxon>
        <taxon>Deltapapillomavirus 7</taxon>
    </lineage>
</organism>
<keyword evidence="7" id="KW-0863">Zinc-finger</keyword>
<proteinExistence type="predicted"/>
<keyword evidence="20" id="KW-1185">Reference proteome</keyword>
<dbReference type="RefSeq" id="YP_009508735.1">
    <property type="nucleotide sequence ID" value="NC_039036.1"/>
</dbReference>
<sequence>MVLGPSTTKNLPRDESPAEGPICLMLQPLHPEKKLLLPPPRPRPRKRPGKHGLYLIGLICGSCPQPLHFVVKACPTAIPKLEELLNTSVTVLCPSCGKKPSHG</sequence>
<evidence type="ECO:0000256" key="16">
    <source>
        <dbReference type="ARBA" id="ARBA00023280"/>
    </source>
</evidence>
<dbReference type="SUPFAM" id="SSF161234">
    <property type="entry name" value="E7 C-terminal domain-like"/>
    <property type="match status" value="1"/>
</dbReference>
<evidence type="ECO:0000256" key="13">
    <source>
        <dbReference type="ARBA" id="ARBA00023163"/>
    </source>
</evidence>
<dbReference type="Proteomes" id="UP000241117">
    <property type="component" value="Segment"/>
</dbReference>
<evidence type="ECO:0000256" key="18">
    <source>
        <dbReference type="SAM" id="MobiDB-lite"/>
    </source>
</evidence>
<keyword evidence="10" id="KW-0805">Transcription regulation</keyword>
<dbReference type="Pfam" id="PF00527">
    <property type="entry name" value="E7"/>
    <property type="match status" value="1"/>
</dbReference>
<keyword evidence="12" id="KW-0010">Activator</keyword>
<keyword evidence="3" id="KW-1048">Host nucleus</keyword>
<keyword evidence="5" id="KW-1090">Inhibition of host innate immune response by virus</keyword>